<keyword evidence="1" id="KW-1133">Transmembrane helix</keyword>
<dbReference type="Proteomes" id="UP000269410">
    <property type="component" value="Unassembled WGS sequence"/>
</dbReference>
<feature type="transmembrane region" description="Helical" evidence="1">
    <location>
        <begin position="335"/>
        <end position="357"/>
    </location>
</feature>
<feature type="transmembrane region" description="Helical" evidence="1">
    <location>
        <begin position="296"/>
        <end position="315"/>
    </location>
</feature>
<feature type="transmembrane region" description="Helical" evidence="1">
    <location>
        <begin position="194"/>
        <end position="213"/>
    </location>
</feature>
<evidence type="ECO:0000313" key="3">
    <source>
        <dbReference type="Proteomes" id="UP000269410"/>
    </source>
</evidence>
<reference evidence="2 3" key="1">
    <citation type="submission" date="2018-10" db="EMBL/GenBank/DDBJ databases">
        <title>Thermophilic Lithotrophy and Phototrophy in an Intertidal, Iron-rich, Geothermal Spring.</title>
        <authorList>
            <person name="Ward L.M."/>
            <person name="Idei A."/>
            <person name="Nakagawa M."/>
            <person name="Ueno Y."/>
            <person name="Fischer W."/>
            <person name="Mcglynn S.E."/>
        </authorList>
    </citation>
    <scope>NUCLEOTIDE SEQUENCE [LARGE SCALE GENOMIC DNA]</scope>
    <source>
        <strain evidence="2">J137</strain>
    </source>
</reference>
<feature type="transmembrane region" description="Helical" evidence="1">
    <location>
        <begin position="225"/>
        <end position="244"/>
    </location>
</feature>
<organism evidence="2 3">
    <name type="scientific">Candidatus Dojkabacteria bacterium</name>
    <dbReference type="NCBI Taxonomy" id="2099670"/>
    <lineage>
        <taxon>Bacteria</taxon>
        <taxon>Candidatus Dojkabacteria</taxon>
    </lineage>
</organism>
<comment type="caution">
    <text evidence="2">The sequence shown here is derived from an EMBL/GenBank/DDBJ whole genome shotgun (WGS) entry which is preliminary data.</text>
</comment>
<feature type="transmembrane region" description="Helical" evidence="1">
    <location>
        <begin position="157"/>
        <end position="174"/>
    </location>
</feature>
<gene>
    <name evidence="2" type="ORF">D6810_00520</name>
</gene>
<sequence length="380" mass="43174">MVCIIVLRVPFVRLTYGILPDTKLSFEGTYQIAWVLLLFSLGHIFVLGKWFFQRAFYAARDSFTPLIAAIVSLLLTVFLSIGFTNLFSHNTSYSISGTQLSIQNFFTQGNSGAAVGGIALAMSIAYTVEFFILFIVFNKTKVLLEIKKLFIESGKKLLAGFCMLAVLYLIYKIWNVVTYLSVNNYSRGSQLLNFVIIVPFLLFLKIVSAKLVLNTANQLKSKLFKSFVLFFATLPLFIYTVQFINSPVEFGLLYGLFTLVLSYSTYLVFFSLMFKFFIITYGLLKSSLKLKTRMYLRIFLASIFSYVSLSLLIFSSSIVDIKFIHGLLTSTTLNLLFLTVISIFCSFMVYYLSCLLLKVEELKLLSKYLNPIFKLGGIRI</sequence>
<feature type="transmembrane region" description="Helical" evidence="1">
    <location>
        <begin position="63"/>
        <end position="83"/>
    </location>
</feature>
<evidence type="ECO:0000313" key="2">
    <source>
        <dbReference type="EMBL" id="RMD77617.1"/>
    </source>
</evidence>
<accession>A0A3M0Z1S1</accession>
<feature type="transmembrane region" description="Helical" evidence="1">
    <location>
        <begin position="264"/>
        <end position="284"/>
    </location>
</feature>
<feature type="transmembrane region" description="Helical" evidence="1">
    <location>
        <begin position="113"/>
        <end position="137"/>
    </location>
</feature>
<keyword evidence="1" id="KW-0812">Transmembrane</keyword>
<protein>
    <submittedName>
        <fullName evidence="2">Uncharacterized protein</fullName>
    </submittedName>
</protein>
<dbReference type="EMBL" id="RFKV01000017">
    <property type="protein sequence ID" value="RMD77617.1"/>
    <property type="molecule type" value="Genomic_DNA"/>
</dbReference>
<proteinExistence type="predicted"/>
<keyword evidence="1" id="KW-0472">Membrane</keyword>
<evidence type="ECO:0000256" key="1">
    <source>
        <dbReference type="SAM" id="Phobius"/>
    </source>
</evidence>
<feature type="transmembrane region" description="Helical" evidence="1">
    <location>
        <begin position="32"/>
        <end position="51"/>
    </location>
</feature>
<dbReference type="AlphaFoldDB" id="A0A3M0Z1S1"/>
<name>A0A3M0Z1S1_9BACT</name>